<comment type="caution">
    <text evidence="1">The sequence shown here is derived from an EMBL/GenBank/DDBJ whole genome shotgun (WGS) entry which is preliminary data.</text>
</comment>
<protein>
    <submittedName>
        <fullName evidence="1">Uncharacterized protein</fullName>
    </submittedName>
</protein>
<evidence type="ECO:0000313" key="1">
    <source>
        <dbReference type="EMBL" id="KAL3532320.1"/>
    </source>
</evidence>
<dbReference type="EMBL" id="JBJUIK010000003">
    <property type="protein sequence ID" value="KAL3532320.1"/>
    <property type="molecule type" value="Genomic_DNA"/>
</dbReference>
<accession>A0ABD3AMC4</accession>
<dbReference type="AlphaFoldDB" id="A0ABD3AMC4"/>
<proteinExistence type="predicted"/>
<organism evidence="1 2">
    <name type="scientific">Cinchona calisaya</name>
    <dbReference type="NCBI Taxonomy" id="153742"/>
    <lineage>
        <taxon>Eukaryota</taxon>
        <taxon>Viridiplantae</taxon>
        <taxon>Streptophyta</taxon>
        <taxon>Embryophyta</taxon>
        <taxon>Tracheophyta</taxon>
        <taxon>Spermatophyta</taxon>
        <taxon>Magnoliopsida</taxon>
        <taxon>eudicotyledons</taxon>
        <taxon>Gunneridae</taxon>
        <taxon>Pentapetalae</taxon>
        <taxon>asterids</taxon>
        <taxon>lamiids</taxon>
        <taxon>Gentianales</taxon>
        <taxon>Rubiaceae</taxon>
        <taxon>Cinchonoideae</taxon>
        <taxon>Cinchoneae</taxon>
        <taxon>Cinchona</taxon>
    </lineage>
</organism>
<evidence type="ECO:0000313" key="2">
    <source>
        <dbReference type="Proteomes" id="UP001630127"/>
    </source>
</evidence>
<name>A0ABD3AMC4_9GENT</name>
<dbReference type="Proteomes" id="UP001630127">
    <property type="component" value="Unassembled WGS sequence"/>
</dbReference>
<keyword evidence="2" id="KW-1185">Reference proteome</keyword>
<sequence length="139" mass="15580">MEVSCNSKIVLWGQLTDGWHLKYSVYCPDGHGPSLHLLLARAPGPFAFVVSLLELESLPTTGDMRNINIKSVIEGRGTMLMLVYDPLGGAKKSVRYVTKIVVKHNLEKSWHVNFQQHKNIEVRKDAKGYGPSSHERLPT</sequence>
<reference evidence="1 2" key="1">
    <citation type="submission" date="2024-11" db="EMBL/GenBank/DDBJ databases">
        <title>A near-complete genome assembly of Cinchona calisaya.</title>
        <authorList>
            <person name="Lian D.C."/>
            <person name="Zhao X.W."/>
            <person name="Wei L."/>
        </authorList>
    </citation>
    <scope>NUCLEOTIDE SEQUENCE [LARGE SCALE GENOMIC DNA]</scope>
    <source>
        <tissue evidence="1">Nenye</tissue>
    </source>
</reference>
<gene>
    <name evidence="1" type="ORF">ACH5RR_005841</name>
</gene>